<keyword evidence="1" id="KW-0614">Plasmid</keyword>
<geneLocation type="plasmid" evidence="1 2">
    <name>pXM9F202-2-17k</name>
</geneLocation>
<dbReference type="Proteomes" id="UP000596079">
    <property type="component" value="Plasmid pXM9F202-2-17k"/>
</dbReference>
<accession>A0A7T8ASU2</accession>
<organism evidence="1 2">
    <name type="scientific">Acinetobacter variabilis</name>
    <dbReference type="NCBI Taxonomy" id="70346"/>
    <lineage>
        <taxon>Bacteria</taxon>
        <taxon>Pseudomonadati</taxon>
        <taxon>Pseudomonadota</taxon>
        <taxon>Gammaproteobacteria</taxon>
        <taxon>Moraxellales</taxon>
        <taxon>Moraxellaceae</taxon>
        <taxon>Acinetobacter</taxon>
    </lineage>
</organism>
<dbReference type="GeneID" id="89667557"/>
<protein>
    <recommendedName>
        <fullName evidence="3">GNAT family N-acetyltransferase</fullName>
    </recommendedName>
</protein>
<gene>
    <name evidence="1" type="ORF">IAQ69_16695</name>
</gene>
<reference evidence="1 2" key="1">
    <citation type="submission" date="2020-08" db="EMBL/GenBank/DDBJ databases">
        <title>Emergence of ISAba1-mediated novel tet(X) in Acinetobacter variabilis from a chicken farm.</title>
        <authorList>
            <person name="Peng K."/>
            <person name="Li R."/>
        </authorList>
    </citation>
    <scope>NUCLEOTIDE SEQUENCE [LARGE SCALE GENOMIC DNA]</scope>
    <source>
        <strain evidence="1 2">XM9F202-2</strain>
        <plasmid evidence="1 2">pXM9F202-2-17k</plasmid>
    </source>
</reference>
<name>A0A7T8ASU2_9GAMM</name>
<dbReference type="RefSeq" id="WP_200230958.1">
    <property type="nucleotide sequence ID" value="NZ_CP060814.1"/>
</dbReference>
<dbReference type="AlphaFoldDB" id="A0A7T8ASU2"/>
<evidence type="ECO:0000313" key="1">
    <source>
        <dbReference type="EMBL" id="QQN89845.1"/>
    </source>
</evidence>
<evidence type="ECO:0008006" key="3">
    <source>
        <dbReference type="Google" id="ProtNLM"/>
    </source>
</evidence>
<sequence>MQFSASKNLIRKDEKLFIVNKFDNFFYRELGIDARANFFGNNFDANHESISISISSREIDIDQLFIRFGNIWNNNQEKEILIETVSFRNELCGLEFTIKLLLILIEIAEKFGYRTLRFIKPSWVSEYICLKFGFSENYAMSSKALGLILKSYLSSPDTFKHYA</sequence>
<evidence type="ECO:0000313" key="2">
    <source>
        <dbReference type="Proteomes" id="UP000596079"/>
    </source>
</evidence>
<proteinExistence type="predicted"/>
<dbReference type="EMBL" id="CP060814">
    <property type="protein sequence ID" value="QQN89845.1"/>
    <property type="molecule type" value="Genomic_DNA"/>
</dbReference>